<comment type="caution">
    <text evidence="1">The sequence shown here is derived from an EMBL/GenBank/DDBJ whole genome shotgun (WGS) entry which is preliminary data.</text>
</comment>
<reference evidence="1" key="1">
    <citation type="submission" date="2006-04" db="EMBL/GenBank/DDBJ databases">
        <authorList>
            <person name="Seshadri R."/>
            <person name="Federici B.A."/>
        </authorList>
    </citation>
    <scope>NUCLEOTIDE SEQUENCE [LARGE SCALE GENOMIC DNA]</scope>
</reference>
<dbReference type="EMBL" id="AAQJ02000001">
    <property type="protein sequence ID" value="EDP46025.1"/>
    <property type="molecule type" value="Genomic_DNA"/>
</dbReference>
<proteinExistence type="predicted"/>
<keyword evidence="2" id="KW-1185">Reference proteome</keyword>
<evidence type="ECO:0000313" key="2">
    <source>
        <dbReference type="Proteomes" id="UP000054075"/>
    </source>
</evidence>
<dbReference type="AlphaFoldDB" id="A8PNR0"/>
<evidence type="ECO:0000313" key="1">
    <source>
        <dbReference type="EMBL" id="EDP46025.1"/>
    </source>
</evidence>
<name>A8PNR0_9COXI</name>
<protein>
    <submittedName>
        <fullName evidence="1">Uncharacterized protein</fullName>
    </submittedName>
</protein>
<organism evidence="1 2">
    <name type="scientific">Rickettsiella grylli</name>
    <dbReference type="NCBI Taxonomy" id="59196"/>
    <lineage>
        <taxon>Bacteria</taxon>
        <taxon>Pseudomonadati</taxon>
        <taxon>Pseudomonadota</taxon>
        <taxon>Gammaproteobacteria</taxon>
        <taxon>Legionellales</taxon>
        <taxon>Coxiellaceae</taxon>
        <taxon>Rickettsiella</taxon>
    </lineage>
</organism>
<dbReference type="Proteomes" id="UP000054075">
    <property type="component" value="Unassembled WGS sequence"/>
</dbReference>
<dbReference type="eggNOG" id="ENOG5033M7N">
    <property type="taxonomic scope" value="Bacteria"/>
</dbReference>
<dbReference type="RefSeq" id="WP_006035012.1">
    <property type="nucleotide sequence ID" value="NZ_AAQJ02000001.1"/>
</dbReference>
<reference evidence="1" key="2">
    <citation type="submission" date="2007-10" db="EMBL/GenBank/DDBJ databases">
        <authorList>
            <person name="Myers G.S."/>
        </authorList>
    </citation>
    <scope>NUCLEOTIDE SEQUENCE [LARGE SCALE GENOMIC DNA]</scope>
</reference>
<gene>
    <name evidence="1" type="ORF">RICGR_1079</name>
</gene>
<sequence length="905" mass="105197">MLLLVNYLTEQEWKQATIFSARLDLIGKQVEVLYKNYANALKNETVSFKIAKKNLESLLGEFTRILMTHTQLENPYQALLEAERYAVWLKGRQCYETQFFLPVKKEDDTLNDGITFSERPVYDQELLGLDYLNHDNFWFQSLKAWQQNFINDNRAVLSTCSIPAALRHIPGLANASFHHCQMNNKNVLTYFRHATQVPIDLLKEKKAKNEQFRITCLNIASQIRQSIEKRESQKTYNSLGEIIILTQSFLSPGKAAHLKARLMSDASDNDTNIYTLKEKAIRLFQNALANPDELIQADNSTFLFFTPEEREKKKQLYYKDFLNKWGLMTKENKTVQYKHYRPLKITLLSTNHPLNVLRHLEAYSLQNTHNELNTALLLGVIARYLTYSQLTHHYFRNNNQWDNKRLPQLLASWAHLELDTQLSELIERLTLCENGAKIANHNLFIIRCIKNLLTVDRKVFLDKNIVLLLDALQTLLSIPNGQGVLSLDERHKPQLRSIAEIVLVNCLNGIVWLACKSGKDRTGGAAAAADAAAIYYQQKKKFPHYQDNKQDREDYLTLLKEVLNSGHQQHIAFENAPGAQGLMRSIYFLPFDLKLDKNKVLRETQLASLNKLKAKKMSDKPFFYHKILKEGLRDIKDKTQKLTIDPHSTVGDWNQNWTHYFINGKSVATLRKHQPFENENDLSRFIGIHLLQEIQEETLKKYYEILVLYAFHQEGFLQAFSTLSLQTMNKYHHSLCLDHLDVHVNLSWLDKSKSIQIEEIGYAKKKKNSNGESAQLLKNEALILQTYSCIGLKFDSVKNRGYQLDVKIQNASVDCFNEPFKSIFLKELNFLEVFIGFIQSLLIAIKRHFDERFKKSCSVLDEKWLIKANSIFFQKPEGTDKWASKKDNEREFQNDFLNIRSHESR</sequence>
<accession>A8PNR0</accession>